<keyword evidence="2" id="KW-0045">Antibiotic biosynthesis</keyword>
<dbReference type="GO" id="GO:0016491">
    <property type="term" value="F:oxidoreductase activity"/>
    <property type="evidence" value="ECO:0007669"/>
    <property type="project" value="UniProtKB-KW"/>
</dbReference>
<evidence type="ECO:0000256" key="3">
    <source>
        <dbReference type="SAM" id="MobiDB-lite"/>
    </source>
</evidence>
<feature type="region of interest" description="Disordered" evidence="3">
    <location>
        <begin position="1"/>
        <end position="22"/>
    </location>
</feature>
<dbReference type="InterPro" id="IPR003819">
    <property type="entry name" value="TauD/TfdA-like"/>
</dbReference>
<sequence>MAATLSSHHIQAPHKLQNSLNQASSSQTIDLALFPDGLKTTGQHEPLPEHLHPFEEFPSEITGRTVWKAEEYKDHPEKWVHRFTTAEVEELSSTADRFIAAGTPLTGISQKNFILPNLGPYLYNELRDDLINGKGFILFKGLPVTEWGNHKSAVAYMGLGTYLGYFVSQNSRGHVLGHVKDLGEDPTQIDKVRIYRTNARQFFHVDDSDIVGLLCITRALEGGESDLASSHHVYNVLAKERPDVLKTLTEPIWYFDRKGETSKGQEEYIKTTVFYLERTEENPRVYLKWDPYYVRSLTRFSDKGIIPPLSDKQQEALRVLEETAQRLSLHMILEVGDIQFLANMHILHARTAYKDYAPPAPRRHLMRLWLATPESEGGWKLPFWDSDEKKRGGIQVDDQPPVALLDAE</sequence>
<dbReference type="InterPro" id="IPR050411">
    <property type="entry name" value="AlphaKG_dependent_hydroxylases"/>
</dbReference>
<dbReference type="EMBL" id="JPOX01000001">
    <property type="protein sequence ID" value="KFX53388.1"/>
    <property type="molecule type" value="Genomic_DNA"/>
</dbReference>
<dbReference type="FunFam" id="3.60.130.10:FF:000009">
    <property type="entry name" value="Putative Taurine catabolism dioxygenase TauD"/>
    <property type="match status" value="1"/>
</dbReference>
<evidence type="ECO:0000256" key="2">
    <source>
        <dbReference type="ARBA" id="ARBA00023194"/>
    </source>
</evidence>
<organism evidence="5">
    <name type="scientific">Talaromyces marneffei PM1</name>
    <dbReference type="NCBI Taxonomy" id="1077442"/>
    <lineage>
        <taxon>Eukaryota</taxon>
        <taxon>Fungi</taxon>
        <taxon>Dikarya</taxon>
        <taxon>Ascomycota</taxon>
        <taxon>Pezizomycotina</taxon>
        <taxon>Eurotiomycetes</taxon>
        <taxon>Eurotiomycetidae</taxon>
        <taxon>Eurotiales</taxon>
        <taxon>Trichocomaceae</taxon>
        <taxon>Talaromyces</taxon>
        <taxon>Talaromyces sect. Talaromyces</taxon>
    </lineage>
</organism>
<protein>
    <submittedName>
        <fullName evidence="5">Clavaminate synthase-like protein</fullName>
    </submittedName>
</protein>
<dbReference type="AlphaFoldDB" id="A0A093Y7C0"/>
<dbReference type="SUPFAM" id="SSF51197">
    <property type="entry name" value="Clavaminate synthase-like"/>
    <property type="match status" value="1"/>
</dbReference>
<comment type="caution">
    <text evidence="5">The sequence shown here is derived from an EMBL/GenBank/DDBJ whole genome shotgun (WGS) entry which is preliminary data.</text>
</comment>
<dbReference type="InterPro" id="IPR042098">
    <property type="entry name" value="TauD-like_sf"/>
</dbReference>
<accession>A0A093Y7C0</accession>
<evidence type="ECO:0000256" key="1">
    <source>
        <dbReference type="ARBA" id="ARBA00023002"/>
    </source>
</evidence>
<keyword evidence="1" id="KW-0560">Oxidoreductase</keyword>
<evidence type="ECO:0000259" key="4">
    <source>
        <dbReference type="Pfam" id="PF02668"/>
    </source>
</evidence>
<dbReference type="eggNOG" id="ENOG502QWD7">
    <property type="taxonomic scope" value="Eukaryota"/>
</dbReference>
<dbReference type="GO" id="GO:0017000">
    <property type="term" value="P:antibiotic biosynthetic process"/>
    <property type="evidence" value="ECO:0007669"/>
    <property type="project" value="UniProtKB-KW"/>
</dbReference>
<dbReference type="PANTHER" id="PTHR10696:SF56">
    <property type="entry name" value="TAUD_TFDA-LIKE DOMAIN-CONTAINING PROTEIN"/>
    <property type="match status" value="1"/>
</dbReference>
<dbReference type="PANTHER" id="PTHR10696">
    <property type="entry name" value="GAMMA-BUTYROBETAINE HYDROXYLASE-RELATED"/>
    <property type="match status" value="1"/>
</dbReference>
<evidence type="ECO:0000313" key="5">
    <source>
        <dbReference type="EMBL" id="KFX53388.1"/>
    </source>
</evidence>
<reference evidence="5" key="1">
    <citation type="journal article" date="2014" name="PLoS Genet.">
        <title>Signature Gene Expression Reveals Novel Clues to the Molecular Mechanisms of Dimorphic Transition in Penicillium marneffei.</title>
        <authorList>
            <person name="Yang E."/>
            <person name="Wang G."/>
            <person name="Cai J."/>
            <person name="Woo P.C."/>
            <person name="Lau S.K."/>
            <person name="Yuen K.-Y."/>
            <person name="Chow W.-N."/>
            <person name="Lin X."/>
        </authorList>
    </citation>
    <scope>NUCLEOTIDE SEQUENCE [LARGE SCALE GENOMIC DNA]</scope>
    <source>
        <strain evidence="5">PM1</strain>
    </source>
</reference>
<gene>
    <name evidence="5" type="ORF">GQ26_0012110</name>
</gene>
<dbReference type="Pfam" id="PF02668">
    <property type="entry name" value="TauD"/>
    <property type="match status" value="1"/>
</dbReference>
<feature type="domain" description="TauD/TfdA-like" evidence="4">
    <location>
        <begin position="103"/>
        <end position="369"/>
    </location>
</feature>
<name>A0A093Y7C0_TALMA</name>
<dbReference type="Gene3D" id="3.60.130.10">
    <property type="entry name" value="Clavaminate synthase-like"/>
    <property type="match status" value="1"/>
</dbReference>
<dbReference type="HOGENOM" id="CLU_041041_2_1_1"/>
<proteinExistence type="predicted"/>